<gene>
    <name evidence="3" type="ORF">B9Z44_13350</name>
</gene>
<dbReference type="Proteomes" id="UP000251341">
    <property type="component" value="Unassembled WGS sequence"/>
</dbReference>
<keyword evidence="2" id="KW-0732">Signal</keyword>
<evidence type="ECO:0000256" key="1">
    <source>
        <dbReference type="SAM" id="Phobius"/>
    </source>
</evidence>
<sequence length="116" mass="12303">MALGVLLAASASTALAHGPHGGYRGGYYRGGGDFWWGPALVGGAIVGTSIYLSRPVQPSTVIITSPPAVVLNNPQPTQWVNGQPVQAPVEAYYCRDSGQYFPVVQTCPTPWMVVMR</sequence>
<organism evidence="3 4">
    <name type="scientific">Limnohabitans curvus</name>
    <dbReference type="NCBI Taxonomy" id="323423"/>
    <lineage>
        <taxon>Bacteria</taxon>
        <taxon>Pseudomonadati</taxon>
        <taxon>Pseudomonadota</taxon>
        <taxon>Betaproteobacteria</taxon>
        <taxon>Burkholderiales</taxon>
        <taxon>Comamonadaceae</taxon>
        <taxon>Limnohabitans</taxon>
    </lineage>
</organism>
<keyword evidence="1" id="KW-1133">Transmembrane helix</keyword>
<dbReference type="EMBL" id="NESP01000001">
    <property type="protein sequence ID" value="PUE60467.1"/>
    <property type="molecule type" value="Genomic_DNA"/>
</dbReference>
<evidence type="ECO:0000256" key="2">
    <source>
        <dbReference type="SAM" id="SignalP"/>
    </source>
</evidence>
<comment type="caution">
    <text evidence="3">The sequence shown here is derived from an EMBL/GenBank/DDBJ whole genome shotgun (WGS) entry which is preliminary data.</text>
</comment>
<keyword evidence="1" id="KW-0472">Membrane</keyword>
<proteinExistence type="predicted"/>
<dbReference type="AlphaFoldDB" id="A0A315G468"/>
<feature type="signal peptide" evidence="2">
    <location>
        <begin position="1"/>
        <end position="16"/>
    </location>
</feature>
<feature type="transmembrane region" description="Helical" evidence="1">
    <location>
        <begin position="35"/>
        <end position="52"/>
    </location>
</feature>
<keyword evidence="1" id="KW-0812">Transmembrane</keyword>
<feature type="chain" id="PRO_5016288715" evidence="2">
    <location>
        <begin position="17"/>
        <end position="116"/>
    </location>
</feature>
<reference evidence="3 4" key="1">
    <citation type="submission" date="2017-04" db="EMBL/GenBank/DDBJ databases">
        <title>Unexpected and diverse lifestyles within the genus Limnohabitans.</title>
        <authorList>
            <person name="Kasalicky V."/>
            <person name="Mehrshad M."/>
            <person name="Andrei S.-A."/>
            <person name="Salcher M."/>
            <person name="Kratochvilova H."/>
            <person name="Simek K."/>
            <person name="Ghai R."/>
        </authorList>
    </citation>
    <scope>NUCLEOTIDE SEQUENCE [LARGE SCALE GENOMIC DNA]</scope>
    <source>
        <strain evidence="3 4">MWH-C5</strain>
    </source>
</reference>
<name>A0A315G468_9BURK</name>
<evidence type="ECO:0000313" key="4">
    <source>
        <dbReference type="Proteomes" id="UP000251341"/>
    </source>
</evidence>
<accession>A0A315G468</accession>
<protein>
    <submittedName>
        <fullName evidence="3">Uncharacterized protein</fullName>
    </submittedName>
</protein>
<keyword evidence="4" id="KW-1185">Reference proteome</keyword>
<evidence type="ECO:0000313" key="3">
    <source>
        <dbReference type="EMBL" id="PUE60467.1"/>
    </source>
</evidence>